<comment type="caution">
    <text evidence="1">The sequence shown here is derived from an EMBL/GenBank/DDBJ whole genome shotgun (WGS) entry which is preliminary data.</text>
</comment>
<dbReference type="Proteomes" id="UP000887013">
    <property type="component" value="Unassembled WGS sequence"/>
</dbReference>
<evidence type="ECO:0000313" key="2">
    <source>
        <dbReference type="Proteomes" id="UP000887013"/>
    </source>
</evidence>
<protein>
    <submittedName>
        <fullName evidence="1">Uncharacterized protein</fullName>
    </submittedName>
</protein>
<organism evidence="1 2">
    <name type="scientific">Nephila pilipes</name>
    <name type="common">Giant wood spider</name>
    <name type="synonym">Nephila maculata</name>
    <dbReference type="NCBI Taxonomy" id="299642"/>
    <lineage>
        <taxon>Eukaryota</taxon>
        <taxon>Metazoa</taxon>
        <taxon>Ecdysozoa</taxon>
        <taxon>Arthropoda</taxon>
        <taxon>Chelicerata</taxon>
        <taxon>Arachnida</taxon>
        <taxon>Araneae</taxon>
        <taxon>Araneomorphae</taxon>
        <taxon>Entelegynae</taxon>
        <taxon>Araneoidea</taxon>
        <taxon>Nephilidae</taxon>
        <taxon>Nephila</taxon>
    </lineage>
</organism>
<proteinExistence type="predicted"/>
<dbReference type="AlphaFoldDB" id="A0A8X6MRJ0"/>
<gene>
    <name evidence="1" type="ORF">NPIL_548491</name>
</gene>
<accession>A0A8X6MRJ0</accession>
<name>A0A8X6MRJ0_NEPPI</name>
<keyword evidence="2" id="KW-1185">Reference proteome</keyword>
<dbReference type="EMBL" id="BMAW01096261">
    <property type="protein sequence ID" value="GFS73990.1"/>
    <property type="molecule type" value="Genomic_DNA"/>
</dbReference>
<reference evidence="1" key="1">
    <citation type="submission" date="2020-08" db="EMBL/GenBank/DDBJ databases">
        <title>Multicomponent nature underlies the extraordinary mechanical properties of spider dragline silk.</title>
        <authorList>
            <person name="Kono N."/>
            <person name="Nakamura H."/>
            <person name="Mori M."/>
            <person name="Yoshida Y."/>
            <person name="Ohtoshi R."/>
            <person name="Malay A.D."/>
            <person name="Moran D.A.P."/>
            <person name="Tomita M."/>
            <person name="Numata K."/>
            <person name="Arakawa K."/>
        </authorList>
    </citation>
    <scope>NUCLEOTIDE SEQUENCE</scope>
</reference>
<sequence length="127" mass="14907">MTELKLDLPNSDDKNAVDVRNILPHPKRNCSVWITKHISRGTASQRSSELMLHRYVHFLILPQQFPTSFVIPIPGILASPLESMTPQPNVLTLFHHQWFLHLSEKKFDRRNRFCKTKSHCRRQRGEI</sequence>
<evidence type="ECO:0000313" key="1">
    <source>
        <dbReference type="EMBL" id="GFS73990.1"/>
    </source>
</evidence>